<evidence type="ECO:0000313" key="4">
    <source>
        <dbReference type="Proteomes" id="UP000194003"/>
    </source>
</evidence>
<dbReference type="InterPro" id="IPR050557">
    <property type="entry name" value="RTX_toxin/Mannuronan_C5-epim"/>
</dbReference>
<comment type="subcellular location">
    <subcellularLocation>
        <location evidence="1">Secreted</location>
    </subcellularLocation>
</comment>
<keyword evidence="4" id="KW-1185">Reference proteome</keyword>
<dbReference type="PRINTS" id="PR00313">
    <property type="entry name" value="CABNDNGRPT"/>
</dbReference>
<dbReference type="GO" id="GO:0005576">
    <property type="term" value="C:extracellular region"/>
    <property type="evidence" value="ECO:0007669"/>
    <property type="project" value="UniProtKB-SubCell"/>
</dbReference>
<dbReference type="SUPFAM" id="SSF51120">
    <property type="entry name" value="beta-Roll"/>
    <property type="match status" value="1"/>
</dbReference>
<dbReference type="InterPro" id="IPR011049">
    <property type="entry name" value="Serralysin-like_metalloprot_C"/>
</dbReference>
<protein>
    <submittedName>
        <fullName evidence="3">Uncharacterized protein</fullName>
    </submittedName>
</protein>
<dbReference type="PANTHER" id="PTHR38340">
    <property type="entry name" value="S-LAYER PROTEIN"/>
    <property type="match status" value="1"/>
</dbReference>
<proteinExistence type="predicted"/>
<dbReference type="PANTHER" id="PTHR38340:SF1">
    <property type="entry name" value="S-LAYER PROTEIN"/>
    <property type="match status" value="1"/>
</dbReference>
<dbReference type="GO" id="GO:0005509">
    <property type="term" value="F:calcium ion binding"/>
    <property type="evidence" value="ECO:0007669"/>
    <property type="project" value="InterPro"/>
</dbReference>
<name>A0A1Y2K5G1_9PROT</name>
<dbReference type="InterPro" id="IPR001343">
    <property type="entry name" value="Hemolysn_Ca-bd"/>
</dbReference>
<organism evidence="3 4">
    <name type="scientific">Magnetofaba australis IT-1</name>
    <dbReference type="NCBI Taxonomy" id="1434232"/>
    <lineage>
        <taxon>Bacteria</taxon>
        <taxon>Pseudomonadati</taxon>
        <taxon>Pseudomonadota</taxon>
        <taxon>Magnetococcia</taxon>
        <taxon>Magnetococcales</taxon>
        <taxon>Magnetococcaceae</taxon>
        <taxon>Magnetofaba</taxon>
    </lineage>
</organism>
<reference evidence="3 4" key="1">
    <citation type="journal article" date="2016" name="BMC Genomics">
        <title>Combined genomic and structural analyses of a cultured magnetotactic bacterium reveals its niche adaptation to a dynamic environment.</title>
        <authorList>
            <person name="Araujo A.C."/>
            <person name="Morillo V."/>
            <person name="Cypriano J."/>
            <person name="Teixeira L.C."/>
            <person name="Leao P."/>
            <person name="Lyra S."/>
            <person name="Almeida L.G."/>
            <person name="Bazylinski D.A."/>
            <person name="Vasconcellos A.T."/>
            <person name="Abreu F."/>
            <person name="Lins U."/>
        </authorList>
    </citation>
    <scope>NUCLEOTIDE SEQUENCE [LARGE SCALE GENOMIC DNA]</scope>
    <source>
        <strain evidence="3 4">IT-1</strain>
    </source>
</reference>
<gene>
    <name evidence="3" type="ORF">MAIT1_02886</name>
</gene>
<dbReference type="Gene3D" id="2.150.10.10">
    <property type="entry name" value="Serralysin-like metalloprotease, C-terminal"/>
    <property type="match status" value="1"/>
</dbReference>
<dbReference type="Proteomes" id="UP000194003">
    <property type="component" value="Unassembled WGS sequence"/>
</dbReference>
<dbReference type="EMBL" id="LVJN01000018">
    <property type="protein sequence ID" value="OSM04793.1"/>
    <property type="molecule type" value="Genomic_DNA"/>
</dbReference>
<evidence type="ECO:0000313" key="3">
    <source>
        <dbReference type="EMBL" id="OSM04793.1"/>
    </source>
</evidence>
<dbReference type="Pfam" id="PF00353">
    <property type="entry name" value="HemolysinCabind"/>
    <property type="match status" value="1"/>
</dbReference>
<dbReference type="STRING" id="1434232.MAIT1_02886"/>
<dbReference type="AlphaFoldDB" id="A0A1Y2K5G1"/>
<evidence type="ECO:0000256" key="2">
    <source>
        <dbReference type="ARBA" id="ARBA00022525"/>
    </source>
</evidence>
<sequence length="374" mass="38364">MPDGNVVESNMGDLAPMDISATAADGSEDMYFVVSDVPDGAVLAVGVDENGDIVQAGMNGGDGTWIVSADEIGDLMILPPEGVSGGEGFDMTVTAVTVEDDGAINFDSSVSFNVTLDDSYGEDGARTGASMEGGGESTTVVIADGDLPEGAMLSEGVYNPVSETWVMTGEEADALEILAPDDYDGGDLEVPMTTVTTSDSGEVSSDEVSFDVDADELGVAENDADVTMIDGGTGDDDLTGTGGDDWMMGGSGDDQLEGGAGDDIFEGGAGDDFMVGDAGNDLFIFGMNEGSDFISGGAGYTDVIRMDGMTEDPVMGLDDVGNWTITTEDGYSYVPGEGADDMDSIVFDEGDAAGTITLEDGTEIDFDGIDKIMW</sequence>
<evidence type="ECO:0000256" key="1">
    <source>
        <dbReference type="ARBA" id="ARBA00004613"/>
    </source>
</evidence>
<comment type="caution">
    <text evidence="3">The sequence shown here is derived from an EMBL/GenBank/DDBJ whole genome shotgun (WGS) entry which is preliminary data.</text>
</comment>
<accession>A0A1Y2K5G1</accession>
<keyword evidence="2" id="KW-0964">Secreted</keyword>